<evidence type="ECO:0000256" key="2">
    <source>
        <dbReference type="SAM" id="Phobius"/>
    </source>
</evidence>
<keyword evidence="4" id="KW-1185">Reference proteome</keyword>
<feature type="transmembrane region" description="Helical" evidence="2">
    <location>
        <begin position="69"/>
        <end position="91"/>
    </location>
</feature>
<sequence>MSRHRRGTDPTQPGPPPRPGGPGASSGAGAGGERRRPQVWLLALGLVGLVVAGLSLLHQLAGVGADGRWVAPTAALAAGGVFVVVGLVGLLTRR</sequence>
<comment type="caution">
    <text evidence="3">The sequence shown here is derived from an EMBL/GenBank/DDBJ whole genome shotgun (WGS) entry which is preliminary data.</text>
</comment>
<keyword evidence="2" id="KW-0812">Transmembrane</keyword>
<organism evidence="3 4">
    <name type="scientific">Kineosphaera limosa NBRC 100340</name>
    <dbReference type="NCBI Taxonomy" id="1184609"/>
    <lineage>
        <taxon>Bacteria</taxon>
        <taxon>Bacillati</taxon>
        <taxon>Actinomycetota</taxon>
        <taxon>Actinomycetes</taxon>
        <taxon>Micrococcales</taxon>
        <taxon>Dermatophilaceae</taxon>
        <taxon>Kineosphaera</taxon>
    </lineage>
</organism>
<accession>K6VMC2</accession>
<evidence type="ECO:0000313" key="4">
    <source>
        <dbReference type="Proteomes" id="UP000008366"/>
    </source>
</evidence>
<evidence type="ECO:0000256" key="1">
    <source>
        <dbReference type="SAM" id="MobiDB-lite"/>
    </source>
</evidence>
<dbReference type="STRING" id="1184609.KILIM_065_00310"/>
<feature type="transmembrane region" description="Helical" evidence="2">
    <location>
        <begin position="39"/>
        <end position="57"/>
    </location>
</feature>
<gene>
    <name evidence="3" type="ORF">KILIM_065_00310</name>
</gene>
<proteinExistence type="predicted"/>
<feature type="region of interest" description="Disordered" evidence="1">
    <location>
        <begin position="1"/>
        <end position="32"/>
    </location>
</feature>
<dbReference type="EMBL" id="BAHD01000065">
    <property type="protein sequence ID" value="GAB97353.1"/>
    <property type="molecule type" value="Genomic_DNA"/>
</dbReference>
<protein>
    <submittedName>
        <fullName evidence="3">Uncharacterized protein</fullName>
    </submittedName>
</protein>
<name>K6VMC2_9MICO</name>
<reference evidence="3 4" key="1">
    <citation type="submission" date="2012-08" db="EMBL/GenBank/DDBJ databases">
        <title>Whole genome shotgun sequence of Kineosphaera limosa NBRC 100340.</title>
        <authorList>
            <person name="Yoshida I."/>
            <person name="Isaki S."/>
            <person name="Hosoyama A."/>
            <person name="Tsuchikane K."/>
            <person name="Katsumata H."/>
            <person name="Ando Y."/>
            <person name="Ohji S."/>
            <person name="Hamada M."/>
            <person name="Tamura T."/>
            <person name="Yamazoe A."/>
            <person name="Yamazaki S."/>
            <person name="Fujita N."/>
        </authorList>
    </citation>
    <scope>NUCLEOTIDE SEQUENCE [LARGE SCALE GENOMIC DNA]</scope>
    <source>
        <strain evidence="3 4">NBRC 100340</strain>
    </source>
</reference>
<dbReference type="Proteomes" id="UP000008366">
    <property type="component" value="Unassembled WGS sequence"/>
</dbReference>
<dbReference type="AlphaFoldDB" id="K6VMC2"/>
<feature type="compositionally biased region" description="Gly residues" evidence="1">
    <location>
        <begin position="21"/>
        <end position="31"/>
    </location>
</feature>
<dbReference type="RefSeq" id="WP_006593885.1">
    <property type="nucleotide sequence ID" value="NZ_BAHD01000065.1"/>
</dbReference>
<keyword evidence="2" id="KW-0472">Membrane</keyword>
<evidence type="ECO:0000313" key="3">
    <source>
        <dbReference type="EMBL" id="GAB97353.1"/>
    </source>
</evidence>
<keyword evidence="2" id="KW-1133">Transmembrane helix</keyword>